<dbReference type="SUPFAM" id="SSF51905">
    <property type="entry name" value="FAD/NAD(P)-binding domain"/>
    <property type="match status" value="1"/>
</dbReference>
<feature type="domain" description="FAD dependent oxidoreductase" evidence="6">
    <location>
        <begin position="6"/>
        <end position="394"/>
    </location>
</feature>
<dbReference type="NCBIfam" id="NF008726">
    <property type="entry name" value="PRK11728.1"/>
    <property type="match status" value="1"/>
</dbReference>
<dbReference type="InterPro" id="IPR036188">
    <property type="entry name" value="FAD/NAD-bd_sf"/>
</dbReference>
<dbReference type="RefSeq" id="WP_106692333.1">
    <property type="nucleotide sequence ID" value="NZ_PXNQ02000010.1"/>
</dbReference>
<dbReference type="PANTHER" id="PTHR43104:SF2">
    <property type="entry name" value="L-2-HYDROXYGLUTARATE DEHYDROGENASE, MITOCHONDRIAL"/>
    <property type="match status" value="1"/>
</dbReference>
<protein>
    <submittedName>
        <fullName evidence="7">L-2-hydroxyglutarate oxidase</fullName>
    </submittedName>
</protein>
<evidence type="ECO:0000256" key="5">
    <source>
        <dbReference type="ARBA" id="ARBA00037941"/>
    </source>
</evidence>
<keyword evidence="8" id="KW-1185">Reference proteome</keyword>
<comment type="cofactor">
    <cofactor evidence="1">
        <name>FAD</name>
        <dbReference type="ChEBI" id="CHEBI:57692"/>
    </cofactor>
</comment>
<dbReference type="EMBL" id="PXNQ02000010">
    <property type="protein sequence ID" value="RNF33605.1"/>
    <property type="molecule type" value="Genomic_DNA"/>
</dbReference>
<accession>A0A3R7M826</accession>
<organism evidence="7 8">
    <name type="scientific">Paracoccus methylarcula</name>
    <dbReference type="NCBI Taxonomy" id="72022"/>
    <lineage>
        <taxon>Bacteria</taxon>
        <taxon>Pseudomonadati</taxon>
        <taxon>Pseudomonadota</taxon>
        <taxon>Alphaproteobacteria</taxon>
        <taxon>Rhodobacterales</taxon>
        <taxon>Paracoccaceae</taxon>
        <taxon>Paracoccus</taxon>
    </lineage>
</organism>
<dbReference type="GO" id="GO:0047545">
    <property type="term" value="F:(S)-2-hydroxyglutarate dehydrogenase activity"/>
    <property type="evidence" value="ECO:0007669"/>
    <property type="project" value="TreeGrafter"/>
</dbReference>
<reference evidence="7" key="1">
    <citation type="submission" date="2018-05" db="EMBL/GenBank/DDBJ databases">
        <title>Reclassification of Methylarcula marina and Methylarcula terricola as Paracoccus methylarcula sp.nov., comb.nov. and Paracoccus terricola comb.nov.</title>
        <authorList>
            <person name="Shmareva M.N."/>
            <person name="Doronina N.V."/>
            <person name="Vasilenko O.V."/>
            <person name="Tarlachkov S.V."/>
            <person name="Trotsenko Y.A."/>
        </authorList>
    </citation>
    <scope>NUCLEOTIDE SEQUENCE [LARGE SCALE GENOMIC DNA]</scope>
    <source>
        <strain evidence="7">VKM B-2159</strain>
    </source>
</reference>
<dbReference type="Gene3D" id="3.50.50.60">
    <property type="entry name" value="FAD/NAD(P)-binding domain"/>
    <property type="match status" value="1"/>
</dbReference>
<name>A0A3R7M826_9RHOB</name>
<dbReference type="Pfam" id="PF01266">
    <property type="entry name" value="DAO"/>
    <property type="match status" value="1"/>
</dbReference>
<dbReference type="AlphaFoldDB" id="A0A3R7M826"/>
<evidence type="ECO:0000256" key="2">
    <source>
        <dbReference type="ARBA" id="ARBA00022630"/>
    </source>
</evidence>
<dbReference type="InterPro" id="IPR006076">
    <property type="entry name" value="FAD-dep_OxRdtase"/>
</dbReference>
<evidence type="ECO:0000256" key="3">
    <source>
        <dbReference type="ARBA" id="ARBA00022827"/>
    </source>
</evidence>
<evidence type="ECO:0000256" key="4">
    <source>
        <dbReference type="ARBA" id="ARBA00023002"/>
    </source>
</evidence>
<dbReference type="Gene3D" id="3.30.9.10">
    <property type="entry name" value="D-Amino Acid Oxidase, subunit A, domain 2"/>
    <property type="match status" value="1"/>
</dbReference>
<keyword evidence="3" id="KW-0274">FAD</keyword>
<keyword evidence="2" id="KW-0285">Flavoprotein</keyword>
<gene>
    <name evidence="7" type="ORF">A7A09_016020</name>
</gene>
<dbReference type="OrthoDB" id="9801699at2"/>
<evidence type="ECO:0000256" key="1">
    <source>
        <dbReference type="ARBA" id="ARBA00001974"/>
    </source>
</evidence>
<dbReference type="PANTHER" id="PTHR43104">
    <property type="entry name" value="L-2-HYDROXYGLUTARATE DEHYDROGENASE, MITOCHONDRIAL"/>
    <property type="match status" value="1"/>
</dbReference>
<evidence type="ECO:0000313" key="7">
    <source>
        <dbReference type="EMBL" id="RNF33605.1"/>
    </source>
</evidence>
<comment type="caution">
    <text evidence="7">The sequence shown here is derived from an EMBL/GenBank/DDBJ whole genome shotgun (WGS) entry which is preliminary data.</text>
</comment>
<evidence type="ECO:0000259" key="6">
    <source>
        <dbReference type="Pfam" id="PF01266"/>
    </source>
</evidence>
<dbReference type="GO" id="GO:0005737">
    <property type="term" value="C:cytoplasm"/>
    <property type="evidence" value="ECO:0007669"/>
    <property type="project" value="TreeGrafter"/>
</dbReference>
<dbReference type="Proteomes" id="UP000238137">
    <property type="component" value="Unassembled WGS sequence"/>
</dbReference>
<comment type="similarity">
    <text evidence="5">Belongs to the L2HGDH family.</text>
</comment>
<sequence length="396" mass="43514">MTQTADIVIAGGGIVGLATAVEIQNRLSDARVTVLEKEPAVARHQSGRNSGVIHAGLYYAPGSLKAWFCRAGVTATERFCTEERIPFERCGKLVVATNEAEAGRLADLAARARGNGIEIEEIDRQQSREMEPNINSVAAIFSPTTGIVDFAKVTERLARIFQSRGGMLRTGVRLLSGRETGSSVRLRTSDGELQCDRFVACAGLHSDRLIRAFGHDPGYRVVPFRGEYFRIHNQPPDLVRHLIYPVPDPERPFLGVHLTRKMDGGFTVGPNAVLACKREGYGKLAISPRDMLETALYPGFWRMIGQNFGPAVSELRSSILRRQYLRKVHAYCPRIRLEDLGPYRPGIRAQAVAPDGGIIDDFLFVETERCAHVGNAPSPAATSAFPIAEHIADRLL</sequence>
<proteinExistence type="inferred from homology"/>
<keyword evidence="4" id="KW-0560">Oxidoreductase</keyword>
<evidence type="ECO:0000313" key="8">
    <source>
        <dbReference type="Proteomes" id="UP000238137"/>
    </source>
</evidence>